<name>A0A5J4SF63_9ZZZZ</name>
<protein>
    <submittedName>
        <fullName evidence="1">Uncharacterized protein</fullName>
    </submittedName>
</protein>
<dbReference type="EMBL" id="SNRY01000212">
    <property type="protein sequence ID" value="KAA6344548.1"/>
    <property type="molecule type" value="Genomic_DNA"/>
</dbReference>
<accession>A0A5J4SF63</accession>
<organism evidence="1">
    <name type="scientific">termite gut metagenome</name>
    <dbReference type="NCBI Taxonomy" id="433724"/>
    <lineage>
        <taxon>unclassified sequences</taxon>
        <taxon>metagenomes</taxon>
        <taxon>organismal metagenomes</taxon>
    </lineage>
</organism>
<reference evidence="1" key="1">
    <citation type="submission" date="2019-03" db="EMBL/GenBank/DDBJ databases">
        <title>Single cell metagenomics reveals metabolic interactions within the superorganism composed of flagellate Streblomastix strix and complex community of Bacteroidetes bacteria on its surface.</title>
        <authorList>
            <person name="Treitli S.C."/>
            <person name="Kolisko M."/>
            <person name="Husnik F."/>
            <person name="Keeling P."/>
            <person name="Hampl V."/>
        </authorList>
    </citation>
    <scope>NUCLEOTIDE SEQUENCE</scope>
    <source>
        <strain evidence="1">STM</strain>
    </source>
</reference>
<dbReference type="AlphaFoldDB" id="A0A5J4SF63"/>
<comment type="caution">
    <text evidence="1">The sequence shown here is derived from an EMBL/GenBank/DDBJ whole genome shotgun (WGS) entry which is preliminary data.</text>
</comment>
<sequence length="123" mass="14374">MNNKQLQDNSIVVDAPVLCRGCAELLAQKCYQKHWYFHLVRDPLVWGMQFLAWCNGIDAKKQVVRKTYCKGCIRFMKTGLEEKSATFKFLNRFIGPWFGDFRNGMLTEEDKKEARQRAMDANS</sequence>
<evidence type="ECO:0000313" key="1">
    <source>
        <dbReference type="EMBL" id="KAA6344548.1"/>
    </source>
</evidence>
<gene>
    <name evidence="1" type="ORF">EZS27_007818</name>
</gene>
<proteinExistence type="predicted"/>